<protein>
    <submittedName>
        <fullName evidence="1">Uncharacterized protein</fullName>
    </submittedName>
</protein>
<keyword evidence="2" id="KW-1185">Reference proteome</keyword>
<name>A0A7L6ATY3_9GAMM</name>
<sequence length="78" mass="8887">MVISDIDPRRAIRDCLLDGVKQVIHRQFVVVQIRRKRLAGIRKRGRSHLAIGNIDIDRTDGVTPAETTTLQCEGIIRR</sequence>
<reference evidence="1" key="1">
    <citation type="submission" date="2020-06" db="EMBL/GenBank/DDBJ databases">
        <title>Analysis procedures for assessing recovery of high quality, complete, closed genomes from Nanopore long read metagenome sequencing.</title>
        <authorList>
            <person name="Bessarab I."/>
            <person name="Arumugam K."/>
            <person name="Haryono M."/>
            <person name="Liu X."/>
            <person name="Roy S."/>
            <person name="Zuniga-Montanez R.E."/>
            <person name="Qiu G."/>
            <person name="Drautz-Moses D.I."/>
            <person name="Law Y.Y."/>
            <person name="Wuertz S."/>
            <person name="Lauro F.M."/>
            <person name="Huson D.H."/>
            <person name="Williams R.B."/>
        </authorList>
    </citation>
    <scope>NUCLEOTIDE SEQUENCE [LARGE SCALE GENOMIC DNA]</scope>
    <source>
        <strain evidence="1">SSD2</strain>
    </source>
</reference>
<evidence type="ECO:0000313" key="2">
    <source>
        <dbReference type="Proteomes" id="UP000510621"/>
    </source>
</evidence>
<gene>
    <name evidence="1" type="ORF">HZT40_14460</name>
</gene>
<dbReference type="EMBL" id="CP059265">
    <property type="protein sequence ID" value="QLQ32586.1"/>
    <property type="molecule type" value="Genomic_DNA"/>
</dbReference>
<proteinExistence type="predicted"/>
<dbReference type="AlphaFoldDB" id="A0A7L6ATY3"/>
<organism evidence="1 2">
    <name type="scientific">Candidatus Thiothrix singaporensis</name>
    <dbReference type="NCBI Taxonomy" id="2799669"/>
    <lineage>
        <taxon>Bacteria</taxon>
        <taxon>Pseudomonadati</taxon>
        <taxon>Pseudomonadota</taxon>
        <taxon>Gammaproteobacteria</taxon>
        <taxon>Thiotrichales</taxon>
        <taxon>Thiotrichaceae</taxon>
        <taxon>Thiothrix</taxon>
    </lineage>
</organism>
<accession>A0A7L6ATY3</accession>
<dbReference type="KEGG" id="this:HZT40_14460"/>
<evidence type="ECO:0000313" key="1">
    <source>
        <dbReference type="EMBL" id="QLQ32586.1"/>
    </source>
</evidence>
<dbReference type="Proteomes" id="UP000510621">
    <property type="component" value="Chromosome"/>
</dbReference>